<dbReference type="KEGG" id="hch:HCH_03841"/>
<dbReference type="OrthoDB" id="6043651at2"/>
<dbReference type="Proteomes" id="UP000000238">
    <property type="component" value="Chromosome"/>
</dbReference>
<dbReference type="EMBL" id="CP000155">
    <property type="protein sequence ID" value="ABC30569.1"/>
    <property type="molecule type" value="Genomic_DNA"/>
</dbReference>
<accession>Q2SFK5</accession>
<dbReference type="RefSeq" id="WP_011397636.1">
    <property type="nucleotide sequence ID" value="NC_007645.1"/>
</dbReference>
<evidence type="ECO:0000313" key="1">
    <source>
        <dbReference type="EMBL" id="ABC30569.1"/>
    </source>
</evidence>
<sequence>MHDWTLVALAVDWQKGAATITLKNSRSEDVFIVADGLANLVVPRREAWGGSVSVNAVEGPRLLTSGDYYLALDMQSGDKIELEARAISPPASQCD</sequence>
<gene>
    <name evidence="1" type="ordered locus">HCH_03841</name>
</gene>
<keyword evidence="2" id="KW-1185">Reference proteome</keyword>
<proteinExistence type="predicted"/>
<organism evidence="1 2">
    <name type="scientific">Hahella chejuensis (strain KCTC 2396)</name>
    <dbReference type="NCBI Taxonomy" id="349521"/>
    <lineage>
        <taxon>Bacteria</taxon>
        <taxon>Pseudomonadati</taxon>
        <taxon>Pseudomonadota</taxon>
        <taxon>Gammaproteobacteria</taxon>
        <taxon>Oceanospirillales</taxon>
        <taxon>Hahellaceae</taxon>
        <taxon>Hahella</taxon>
    </lineage>
</organism>
<evidence type="ECO:0000313" key="2">
    <source>
        <dbReference type="Proteomes" id="UP000000238"/>
    </source>
</evidence>
<protein>
    <submittedName>
        <fullName evidence="1">Uncharacterized protein</fullName>
    </submittedName>
</protein>
<dbReference type="eggNOG" id="ENOG50338TB">
    <property type="taxonomic scope" value="Bacteria"/>
</dbReference>
<dbReference type="HOGENOM" id="CLU_2409908_0_0_6"/>
<dbReference type="STRING" id="349521.HCH_03841"/>
<dbReference type="AlphaFoldDB" id="Q2SFK5"/>
<reference evidence="1 2" key="1">
    <citation type="journal article" date="2005" name="Nucleic Acids Res.">
        <title>Genomic blueprint of Hahella chejuensis, a marine microbe producing an algicidal agent.</title>
        <authorList>
            <person name="Jeong H."/>
            <person name="Yim J.H."/>
            <person name="Lee C."/>
            <person name="Choi S.-H."/>
            <person name="Park Y.K."/>
            <person name="Yoon S.H."/>
            <person name="Hur C.-G."/>
            <person name="Kang H.-Y."/>
            <person name="Kim D."/>
            <person name="Lee H.H."/>
            <person name="Park K.H."/>
            <person name="Park S.-H."/>
            <person name="Park H.-S."/>
            <person name="Lee H.K."/>
            <person name="Oh T.K."/>
            <person name="Kim J.F."/>
        </authorList>
    </citation>
    <scope>NUCLEOTIDE SEQUENCE [LARGE SCALE GENOMIC DNA]</scope>
    <source>
        <strain evidence="1 2">KCTC 2396</strain>
    </source>
</reference>
<name>Q2SFK5_HAHCH</name>